<dbReference type="InterPro" id="IPR003409">
    <property type="entry name" value="MORN"/>
</dbReference>
<dbReference type="SMART" id="SM00698">
    <property type="entry name" value="MORN"/>
    <property type="match status" value="3"/>
</dbReference>
<keyword evidence="1" id="KW-0677">Repeat</keyword>
<dbReference type="SUPFAM" id="SSF82185">
    <property type="entry name" value="Histone H3 K4-specific methyltransferase SET7/9 N-terminal domain"/>
    <property type="match status" value="1"/>
</dbReference>
<dbReference type="Proteomes" id="UP000325577">
    <property type="component" value="Linkage Group LG3"/>
</dbReference>
<evidence type="ECO:0000256" key="1">
    <source>
        <dbReference type="ARBA" id="ARBA00022737"/>
    </source>
</evidence>
<evidence type="ECO:0000313" key="3">
    <source>
        <dbReference type="EMBL" id="KAA8525958.1"/>
    </source>
</evidence>
<evidence type="ECO:0000256" key="2">
    <source>
        <dbReference type="SAM" id="Phobius"/>
    </source>
</evidence>
<dbReference type="PANTHER" id="PTHR23084:SF179">
    <property type="entry name" value="OS10G0565000 PROTEIN"/>
    <property type="match status" value="1"/>
</dbReference>
<reference evidence="3 4" key="1">
    <citation type="submission" date="2019-09" db="EMBL/GenBank/DDBJ databases">
        <title>A chromosome-level genome assembly of the Chinese tupelo Nyssa sinensis.</title>
        <authorList>
            <person name="Yang X."/>
            <person name="Kang M."/>
            <person name="Yang Y."/>
            <person name="Xiong H."/>
            <person name="Wang M."/>
            <person name="Zhang Z."/>
            <person name="Wang Z."/>
            <person name="Wu H."/>
            <person name="Ma T."/>
            <person name="Liu J."/>
            <person name="Xi Z."/>
        </authorList>
    </citation>
    <scope>NUCLEOTIDE SEQUENCE [LARGE SCALE GENOMIC DNA]</scope>
    <source>
        <strain evidence="3">J267</strain>
        <tissue evidence="3">Leaf</tissue>
    </source>
</reference>
<feature type="transmembrane region" description="Helical" evidence="2">
    <location>
        <begin position="97"/>
        <end position="116"/>
    </location>
</feature>
<keyword evidence="4" id="KW-1185">Reference proteome</keyword>
<dbReference type="PANTHER" id="PTHR23084">
    <property type="entry name" value="PHOSPHATIDYLINOSITOL-4-PHOSPHATE 5-KINASE RELATED"/>
    <property type="match status" value="1"/>
</dbReference>
<keyword evidence="2" id="KW-1133">Transmembrane helix</keyword>
<keyword evidence="2" id="KW-0472">Membrane</keyword>
<proteinExistence type="predicted"/>
<dbReference type="AlphaFoldDB" id="A0A5J5A7F4"/>
<dbReference type="GO" id="GO:0016020">
    <property type="term" value="C:membrane"/>
    <property type="evidence" value="ECO:0007669"/>
    <property type="project" value="UniProtKB-ARBA"/>
</dbReference>
<gene>
    <name evidence="3" type="ORF">F0562_007942</name>
</gene>
<dbReference type="EMBL" id="CM018046">
    <property type="protein sequence ID" value="KAA8525958.1"/>
    <property type="molecule type" value="Genomic_DNA"/>
</dbReference>
<name>A0A5J5A7F4_9ASTE</name>
<organism evidence="3 4">
    <name type="scientific">Nyssa sinensis</name>
    <dbReference type="NCBI Taxonomy" id="561372"/>
    <lineage>
        <taxon>Eukaryota</taxon>
        <taxon>Viridiplantae</taxon>
        <taxon>Streptophyta</taxon>
        <taxon>Embryophyta</taxon>
        <taxon>Tracheophyta</taxon>
        <taxon>Spermatophyta</taxon>
        <taxon>Magnoliopsida</taxon>
        <taxon>eudicotyledons</taxon>
        <taxon>Gunneridae</taxon>
        <taxon>Pentapetalae</taxon>
        <taxon>asterids</taxon>
        <taxon>Cornales</taxon>
        <taxon>Nyssaceae</taxon>
        <taxon>Nyssa</taxon>
    </lineage>
</organism>
<protein>
    <submittedName>
        <fullName evidence="3">Uncharacterized protein</fullName>
    </submittedName>
</protein>
<dbReference type="FunFam" id="2.20.110.10:FF:000002">
    <property type="entry name" value="Phosphatidylinositol 4-phosphate 5-kinase 8"/>
    <property type="match status" value="2"/>
</dbReference>
<dbReference type="Pfam" id="PF02493">
    <property type="entry name" value="MORN"/>
    <property type="match status" value="4"/>
</dbReference>
<evidence type="ECO:0000313" key="4">
    <source>
        <dbReference type="Proteomes" id="UP000325577"/>
    </source>
</evidence>
<keyword evidence="2" id="KW-0812">Transmembrane</keyword>
<dbReference type="Gene3D" id="2.20.110.10">
    <property type="entry name" value="Histone H3 K4-specific methyltransferase SET7/9 N-terminal domain"/>
    <property type="match status" value="2"/>
</dbReference>
<dbReference type="OrthoDB" id="437960at2759"/>
<accession>A0A5J5A7F4</accession>
<sequence length="117" mass="13589">MRVTGLTEKYDGHGVETWAKGSRYRGQYRQGLRHGFGVYRFYTGDVYAGEWSNGQCHGCGVHTCEDGSRYVGEFKWGVKHGLGRYHFRFLFRKEFKALLNIRFPPFVICFICFGISE</sequence>